<accession>A0A9Q1LZZ5</accession>
<gene>
    <name evidence="1" type="ORF">K7X08_018623</name>
</gene>
<dbReference type="OrthoDB" id="1498438at2759"/>
<comment type="caution">
    <text evidence="1">The sequence shown here is derived from an EMBL/GenBank/DDBJ whole genome shotgun (WGS) entry which is preliminary data.</text>
</comment>
<proteinExistence type="predicted"/>
<organism evidence="1 2">
    <name type="scientific">Anisodus acutangulus</name>
    <dbReference type="NCBI Taxonomy" id="402998"/>
    <lineage>
        <taxon>Eukaryota</taxon>
        <taxon>Viridiplantae</taxon>
        <taxon>Streptophyta</taxon>
        <taxon>Embryophyta</taxon>
        <taxon>Tracheophyta</taxon>
        <taxon>Spermatophyta</taxon>
        <taxon>Magnoliopsida</taxon>
        <taxon>eudicotyledons</taxon>
        <taxon>Gunneridae</taxon>
        <taxon>Pentapetalae</taxon>
        <taxon>asterids</taxon>
        <taxon>lamiids</taxon>
        <taxon>Solanales</taxon>
        <taxon>Solanaceae</taxon>
        <taxon>Solanoideae</taxon>
        <taxon>Hyoscyameae</taxon>
        <taxon>Anisodus</taxon>
    </lineage>
</organism>
<name>A0A9Q1LZZ5_9SOLA</name>
<evidence type="ECO:0000313" key="1">
    <source>
        <dbReference type="EMBL" id="KAJ8546040.1"/>
    </source>
</evidence>
<dbReference type="PANTHER" id="PTHR34133">
    <property type="entry name" value="OS07G0633000 PROTEIN"/>
    <property type="match status" value="1"/>
</dbReference>
<keyword evidence="2" id="KW-1185">Reference proteome</keyword>
<reference evidence="2" key="1">
    <citation type="journal article" date="2023" name="Proc. Natl. Acad. Sci. U.S.A.">
        <title>Genomic and structural basis for evolution of tropane alkaloid biosynthesis.</title>
        <authorList>
            <person name="Wanga Y.-J."/>
            <person name="Taina T."/>
            <person name="Yua J.-Y."/>
            <person name="Lia J."/>
            <person name="Xua B."/>
            <person name="Chenc J."/>
            <person name="D'Auriad J.C."/>
            <person name="Huanga J.-P."/>
            <person name="Huanga S.-X."/>
        </authorList>
    </citation>
    <scope>NUCLEOTIDE SEQUENCE [LARGE SCALE GENOMIC DNA]</scope>
    <source>
        <strain evidence="2">cv. KIB-2019</strain>
    </source>
</reference>
<dbReference type="Pfam" id="PF09366">
    <property type="entry name" value="DUF1997"/>
    <property type="match status" value="1"/>
</dbReference>
<evidence type="ECO:0000313" key="2">
    <source>
        <dbReference type="Proteomes" id="UP001152561"/>
    </source>
</evidence>
<evidence type="ECO:0008006" key="3">
    <source>
        <dbReference type="Google" id="ProtNLM"/>
    </source>
</evidence>
<dbReference type="AlphaFoldDB" id="A0A9Q1LZZ5"/>
<dbReference type="EMBL" id="JAJAGQ010000013">
    <property type="protein sequence ID" value="KAJ8546040.1"/>
    <property type="molecule type" value="Genomic_DNA"/>
</dbReference>
<dbReference type="InterPro" id="IPR018971">
    <property type="entry name" value="DUF1997"/>
</dbReference>
<dbReference type="Proteomes" id="UP001152561">
    <property type="component" value="Unassembled WGS sequence"/>
</dbReference>
<dbReference type="PANTHER" id="PTHR34133:SF10">
    <property type="entry name" value="COENZYME Q-BINDING PROTEIN COQ10 START DOMAIN-CONTAINING PROTEIN"/>
    <property type="match status" value="1"/>
</dbReference>
<sequence>MIIESSINISVVAVPAPSCSHLRVNSLLQQDRSRSFQYQKGVFLVPQRNIALSSSKRQLRECETSRQKHPRFTIKAQKTYDSQITILADMSLFESPHASFDRYMEDKPRVFKAIFPENRGTQRLNEEEWRIRMEPIAFLFLKAWPVVNMRLRCKTKGKEYPSGVPTQTSMVLELKIIKWDLEGVTEGRNKPSEFRLSMEGVLYPDRKGPKSRIKEQLSHGLHRHHRTILITPPSISADIVVMKRKRQRQSKLTDLKQSKLTDLNFDVLKHIMYHVAVSPDGAGNLARTISVCRLFKELAHDSDILKAVAFDQVELSGIHESFWQPAGMLCRCLQTGNPSAFNAIRENAEILNASYLILKRAMFRGKMVLLARSRALEVANTRARKKALEDAIDDCASTCDAVDAQIQTIEQFLEMLKAVLKVMRSQIAQ</sequence>
<protein>
    <recommendedName>
        <fullName evidence="3">F-box protein</fullName>
    </recommendedName>
</protein>